<reference evidence="4" key="1">
    <citation type="submission" date="2015-12" db="EMBL/GenBank/DDBJ databases">
        <authorList>
            <person name="Zhang G."/>
            <person name="Stingl U."/>
        </authorList>
    </citation>
    <scope>NUCLEOTIDE SEQUENCE [LARGE SCALE GENOMIC DNA]</scope>
    <source>
        <strain evidence="4">ZGT108</strain>
    </source>
</reference>
<name>A0A0X3TU88_9RHOB</name>
<keyword evidence="2" id="KW-0456">Lyase</keyword>
<evidence type="ECO:0000313" key="3">
    <source>
        <dbReference type="EMBL" id="KUJ79288.1"/>
    </source>
</evidence>
<dbReference type="GO" id="GO:0016829">
    <property type="term" value="F:lyase activity"/>
    <property type="evidence" value="ECO:0007669"/>
    <property type="project" value="UniProtKB-KW"/>
</dbReference>
<dbReference type="AlphaFoldDB" id="A0A0X3TU88"/>
<evidence type="ECO:0000256" key="1">
    <source>
        <dbReference type="ARBA" id="ARBA00022723"/>
    </source>
</evidence>
<dbReference type="SUPFAM" id="SSF53800">
    <property type="entry name" value="Chelatase"/>
    <property type="match status" value="1"/>
</dbReference>
<dbReference type="RefSeq" id="WP_068335483.1">
    <property type="nucleotide sequence ID" value="NZ_LQBP01000004.1"/>
</dbReference>
<dbReference type="PANTHER" id="PTHR33542">
    <property type="entry name" value="SIROHYDROCHLORIN FERROCHELATASE, CHLOROPLASTIC"/>
    <property type="match status" value="1"/>
</dbReference>
<dbReference type="Pfam" id="PF01903">
    <property type="entry name" value="CbiX"/>
    <property type="match status" value="1"/>
</dbReference>
<dbReference type="GO" id="GO:0046872">
    <property type="term" value="F:metal ion binding"/>
    <property type="evidence" value="ECO:0007669"/>
    <property type="project" value="UniProtKB-KW"/>
</dbReference>
<accession>A0A0X3TU88</accession>
<organism evidence="3 4">
    <name type="scientific">Ruegeria profundi</name>
    <dbReference type="NCBI Taxonomy" id="1685378"/>
    <lineage>
        <taxon>Bacteria</taxon>
        <taxon>Pseudomonadati</taxon>
        <taxon>Pseudomonadota</taxon>
        <taxon>Alphaproteobacteria</taxon>
        <taxon>Rhodobacterales</taxon>
        <taxon>Roseobacteraceae</taxon>
        <taxon>Ruegeria</taxon>
    </lineage>
</organism>
<sequence>MPNAIIVAHGQPSDPDPAEHALAAYAAEVDALCNGVAVTSATLAAPGAFEQRVSELPDDTVIYPLFMAKGWFVTSALPKRLAGRDLRILDPLGVDPDLPTLVADALQEKLHENQWNAQDTDLVLAAHGSGRSRNPSAAARAFADDLGRKLTFRSIRPGFVEEPPSIATAATGLPPKSLCLPFFACRGGHVLEDVPQELAAAEFKGQVMPVVGELPRIKRHIGFRLSRVFEGLRNS</sequence>
<proteinExistence type="predicted"/>
<dbReference type="InterPro" id="IPR002762">
    <property type="entry name" value="CbiX-like"/>
</dbReference>
<gene>
    <name evidence="3" type="ORF">AVO44_08630</name>
</gene>
<protein>
    <submittedName>
        <fullName evidence="3">Cobalamin biosynthesis protein CbiX</fullName>
    </submittedName>
</protein>
<dbReference type="STRING" id="1685378.AVO44_08630"/>
<dbReference type="OrthoDB" id="7346027at2"/>
<evidence type="ECO:0000256" key="2">
    <source>
        <dbReference type="ARBA" id="ARBA00023239"/>
    </source>
</evidence>
<dbReference type="InterPro" id="IPR050963">
    <property type="entry name" value="Sirohydro_Cobaltochel/CbiX"/>
</dbReference>
<keyword evidence="1" id="KW-0479">Metal-binding</keyword>
<dbReference type="PANTHER" id="PTHR33542:SF3">
    <property type="entry name" value="SIROHYDROCHLORIN FERROCHELATASE, CHLOROPLASTIC"/>
    <property type="match status" value="1"/>
</dbReference>
<comment type="caution">
    <text evidence="3">The sequence shown here is derived from an EMBL/GenBank/DDBJ whole genome shotgun (WGS) entry which is preliminary data.</text>
</comment>
<dbReference type="CDD" id="cd03416">
    <property type="entry name" value="CbiX_SirB_N"/>
    <property type="match status" value="1"/>
</dbReference>
<dbReference type="EMBL" id="LQBP01000004">
    <property type="protein sequence ID" value="KUJ79288.1"/>
    <property type="molecule type" value="Genomic_DNA"/>
</dbReference>
<evidence type="ECO:0000313" key="4">
    <source>
        <dbReference type="Proteomes" id="UP000053690"/>
    </source>
</evidence>
<dbReference type="Proteomes" id="UP000053690">
    <property type="component" value="Unassembled WGS sequence"/>
</dbReference>
<dbReference type="Gene3D" id="3.40.50.1400">
    <property type="match status" value="2"/>
</dbReference>
<keyword evidence="4" id="KW-1185">Reference proteome</keyword>